<dbReference type="AlphaFoldDB" id="A0A168T422"/>
<name>A0A168T422_ABSGL</name>
<reference evidence="1" key="1">
    <citation type="submission" date="2016-04" db="EMBL/GenBank/DDBJ databases">
        <authorList>
            <person name="Evans L.H."/>
            <person name="Alamgir A."/>
            <person name="Owens N."/>
            <person name="Weber N.D."/>
            <person name="Virtaneva K."/>
            <person name="Barbian K."/>
            <person name="Babar A."/>
            <person name="Rosenke K."/>
        </authorList>
    </citation>
    <scope>NUCLEOTIDE SEQUENCE [LARGE SCALE GENOMIC DNA]</scope>
    <source>
        <strain evidence="1">CBS 101.48</strain>
    </source>
</reference>
<dbReference type="EMBL" id="LT555008">
    <property type="protein sequence ID" value="SAM09428.1"/>
    <property type="molecule type" value="Genomic_DNA"/>
</dbReference>
<gene>
    <name evidence="1" type="primary">ABSGL_15104.1 scaffold 15162</name>
</gene>
<proteinExistence type="predicted"/>
<evidence type="ECO:0000313" key="2">
    <source>
        <dbReference type="Proteomes" id="UP000078561"/>
    </source>
</evidence>
<keyword evidence="2" id="KW-1185">Reference proteome</keyword>
<sequence length="250" mass="27080">MVQKLVEPGASFFDGIGSGFNGDVVLLGKVADDGDDRSALVKEILLFLVFAPFDTPLSLQSIIATSKPIMSSKAAHPLNLTPRLFQTLVHVRVSKMTGTYSKEYSDVSGPYFQLSLHSPMYTSIDVTTLVTVWMQNRSPDDDTCKMEDLVYDLLVQPQGQHYVTMAKTTVAFLGQDGSATGVDEVKDTFSSIFVNKAGDEEDMGGDNISGTSAMGGWIDNTVSQQASDGGTEDGPWLPRLLLNESHGWTL</sequence>
<accession>A0A168T422</accession>
<protein>
    <submittedName>
        <fullName evidence="1">Uncharacterized protein</fullName>
    </submittedName>
</protein>
<dbReference type="Proteomes" id="UP000078561">
    <property type="component" value="Unassembled WGS sequence"/>
</dbReference>
<dbReference type="InParanoid" id="A0A168T422"/>
<organism evidence="1">
    <name type="scientific">Absidia glauca</name>
    <name type="common">Pin mould</name>
    <dbReference type="NCBI Taxonomy" id="4829"/>
    <lineage>
        <taxon>Eukaryota</taxon>
        <taxon>Fungi</taxon>
        <taxon>Fungi incertae sedis</taxon>
        <taxon>Mucoromycota</taxon>
        <taxon>Mucoromycotina</taxon>
        <taxon>Mucoromycetes</taxon>
        <taxon>Mucorales</taxon>
        <taxon>Cunninghamellaceae</taxon>
        <taxon>Absidia</taxon>
    </lineage>
</organism>
<evidence type="ECO:0000313" key="1">
    <source>
        <dbReference type="EMBL" id="SAM09428.1"/>
    </source>
</evidence>